<dbReference type="InterPro" id="IPR000209">
    <property type="entry name" value="Peptidase_S8/S53_dom"/>
</dbReference>
<dbReference type="SUPFAM" id="SSF52743">
    <property type="entry name" value="Subtilisin-like"/>
    <property type="match status" value="1"/>
</dbReference>
<dbReference type="PROSITE" id="PS00136">
    <property type="entry name" value="SUBTILASE_ASP"/>
    <property type="match status" value="1"/>
</dbReference>
<dbReference type="InterPro" id="IPR023828">
    <property type="entry name" value="Peptidase_S8_Ser-AS"/>
</dbReference>
<dbReference type="PROSITE" id="PS51892">
    <property type="entry name" value="SUBTILASE"/>
    <property type="match status" value="1"/>
</dbReference>
<dbReference type="GO" id="GO:0006508">
    <property type="term" value="P:proteolysis"/>
    <property type="evidence" value="ECO:0007669"/>
    <property type="project" value="UniProtKB-KW"/>
</dbReference>
<keyword evidence="3" id="KW-0479">Metal-binding</keyword>
<keyword evidence="5" id="KW-0720">Serine protease</keyword>
<dbReference type="InterPro" id="IPR022398">
    <property type="entry name" value="Peptidase_S8_His-AS"/>
</dbReference>
<dbReference type="PRINTS" id="PR00723">
    <property type="entry name" value="SUBTILISIN"/>
</dbReference>
<evidence type="ECO:0000256" key="1">
    <source>
        <dbReference type="ARBA" id="ARBA00011073"/>
    </source>
</evidence>
<dbReference type="InterPro" id="IPR034202">
    <property type="entry name" value="Subtilisin_Carlsberg-like"/>
</dbReference>
<dbReference type="InterPro" id="IPR015500">
    <property type="entry name" value="Peptidase_S8_subtilisin-rel"/>
</dbReference>
<dbReference type="InterPro" id="IPR050131">
    <property type="entry name" value="Peptidase_S8_subtilisin-like"/>
</dbReference>
<feature type="domain" description="Peptidase S8/S53" evidence="6">
    <location>
        <begin position="100"/>
        <end position="355"/>
    </location>
</feature>
<dbReference type="InterPro" id="IPR036852">
    <property type="entry name" value="Peptidase_S8/S53_dom_sf"/>
</dbReference>
<dbReference type="PROSITE" id="PS00137">
    <property type="entry name" value="SUBTILASE_HIS"/>
    <property type="match status" value="1"/>
</dbReference>
<dbReference type="PANTHER" id="PTHR43806">
    <property type="entry name" value="PEPTIDASE S8"/>
    <property type="match status" value="1"/>
</dbReference>
<evidence type="ECO:0000259" key="6">
    <source>
        <dbReference type="Pfam" id="PF00082"/>
    </source>
</evidence>
<reference evidence="7" key="1">
    <citation type="submission" date="2020-03" db="EMBL/GenBank/DDBJ databases">
        <title>The deep terrestrial virosphere.</title>
        <authorList>
            <person name="Holmfeldt K."/>
            <person name="Nilsson E."/>
            <person name="Simone D."/>
            <person name="Lopez-Fernandez M."/>
            <person name="Wu X."/>
            <person name="de Brujin I."/>
            <person name="Lundin D."/>
            <person name="Andersson A."/>
            <person name="Bertilsson S."/>
            <person name="Dopson M."/>
        </authorList>
    </citation>
    <scope>NUCLEOTIDE SEQUENCE</scope>
    <source>
        <strain evidence="7">MM171A00913</strain>
    </source>
</reference>
<name>A0A6M3M4K9_9ZZZZ</name>
<dbReference type="GO" id="GO:0046872">
    <property type="term" value="F:metal ion binding"/>
    <property type="evidence" value="ECO:0007669"/>
    <property type="project" value="UniProtKB-KW"/>
</dbReference>
<dbReference type="Pfam" id="PF00082">
    <property type="entry name" value="Peptidase_S8"/>
    <property type="match status" value="1"/>
</dbReference>
<evidence type="ECO:0000256" key="3">
    <source>
        <dbReference type="ARBA" id="ARBA00022723"/>
    </source>
</evidence>
<evidence type="ECO:0000256" key="2">
    <source>
        <dbReference type="ARBA" id="ARBA00022670"/>
    </source>
</evidence>
<dbReference type="AlphaFoldDB" id="A0A6M3M4K9"/>
<dbReference type="CDD" id="cd07477">
    <property type="entry name" value="Peptidases_S8_Subtilisin_subset"/>
    <property type="match status" value="1"/>
</dbReference>
<dbReference type="Gene3D" id="3.40.50.200">
    <property type="entry name" value="Peptidase S8/S53 domain"/>
    <property type="match status" value="1"/>
</dbReference>
<keyword evidence="4" id="KW-0378">Hydrolase</keyword>
<evidence type="ECO:0000256" key="5">
    <source>
        <dbReference type="ARBA" id="ARBA00022825"/>
    </source>
</evidence>
<accession>A0A6M3M4K9</accession>
<organism evidence="7">
    <name type="scientific">viral metagenome</name>
    <dbReference type="NCBI Taxonomy" id="1070528"/>
    <lineage>
        <taxon>unclassified sequences</taxon>
        <taxon>metagenomes</taxon>
        <taxon>organismal metagenomes</taxon>
    </lineage>
</organism>
<keyword evidence="2" id="KW-0645">Protease</keyword>
<evidence type="ECO:0000256" key="4">
    <source>
        <dbReference type="ARBA" id="ARBA00022801"/>
    </source>
</evidence>
<comment type="similarity">
    <text evidence="1">Belongs to the peptidase S8 family.</text>
</comment>
<dbReference type="GO" id="GO:0004252">
    <property type="term" value="F:serine-type endopeptidase activity"/>
    <property type="evidence" value="ECO:0007669"/>
    <property type="project" value="InterPro"/>
</dbReference>
<dbReference type="PROSITE" id="PS00138">
    <property type="entry name" value="SUBTILASE_SER"/>
    <property type="match status" value="1"/>
</dbReference>
<evidence type="ECO:0000313" key="7">
    <source>
        <dbReference type="EMBL" id="QJA99748.1"/>
    </source>
</evidence>
<gene>
    <name evidence="7" type="ORF">MM171A00913_0015</name>
</gene>
<dbReference type="EMBL" id="MT143665">
    <property type="protein sequence ID" value="QJA99748.1"/>
    <property type="molecule type" value="Genomic_DNA"/>
</dbReference>
<sequence length="531" mass="56446">MITKKVFIKFKPGLAGINDLFTFMAQHDASGRVFGAINVISQNLSLTQIGKLKLDKRIEYVEYDQDCHLIEPKVVPLDQAAPWGIDKIRAREVHSAGNKGTGIKVCIIDTGIDYTHEDLKANYNGGYNFVANTPDPLDDNGHGTHVAGTIAAEDNDCGVIGVAPEAKVYCLKVLDSGGSGSYSNIVAAIQWAIDNKMQIVSMSLGGSSYSKALEDICNAAYNAGILIIAAAGNSGGDGGKDTVGYPAKFESVMAIAATDSDDVRAPFSSAGPAVEVAAPGVGVISSVPLTGTKYSDPSGYKALSGTSMATPHTSGTAALVLAAHPDLTVPQAREIIDKATVDLGKEGRDVFYGFGRIDAKAAVDGEVPPPPPPPEPKKYRCQDGVCIEDASGPFNTIEECRANCAAPPEKKYKCTGEPDFQCVEDASGPYNSLRDCQVQCHTPPPPQKRYSCVDGQCIEDPNGRYPSLDICQVMCQSPPQPPQTKWRCKPVIIWQCVPSLAGYERREDCDAICNARNSMQQSIDKLGGGCC</sequence>
<protein>
    <submittedName>
        <fullName evidence="7">Putative peptidase</fullName>
    </submittedName>
</protein>
<dbReference type="InterPro" id="IPR023827">
    <property type="entry name" value="Peptidase_S8_Asp-AS"/>
</dbReference>
<proteinExistence type="inferred from homology"/>
<dbReference type="PANTHER" id="PTHR43806:SF11">
    <property type="entry name" value="CEREVISIN-RELATED"/>
    <property type="match status" value="1"/>
</dbReference>